<protein>
    <submittedName>
        <fullName evidence="1">Uncharacterized protein</fullName>
    </submittedName>
</protein>
<organism evidence="1 2">
    <name type="scientific">Ensete ventricosum</name>
    <name type="common">Abyssinian banana</name>
    <name type="synonym">Musa ensete</name>
    <dbReference type="NCBI Taxonomy" id="4639"/>
    <lineage>
        <taxon>Eukaryota</taxon>
        <taxon>Viridiplantae</taxon>
        <taxon>Streptophyta</taxon>
        <taxon>Embryophyta</taxon>
        <taxon>Tracheophyta</taxon>
        <taxon>Spermatophyta</taxon>
        <taxon>Magnoliopsida</taxon>
        <taxon>Liliopsida</taxon>
        <taxon>Zingiberales</taxon>
        <taxon>Musaceae</taxon>
        <taxon>Ensete</taxon>
    </lineage>
</organism>
<comment type="caution">
    <text evidence="1">The sequence shown here is derived from an EMBL/GenBank/DDBJ whole genome shotgun (WGS) entry which is preliminary data.</text>
</comment>
<dbReference type="Proteomes" id="UP000287651">
    <property type="component" value="Unassembled WGS sequence"/>
</dbReference>
<evidence type="ECO:0000313" key="2">
    <source>
        <dbReference type="Proteomes" id="UP000287651"/>
    </source>
</evidence>
<dbReference type="AlphaFoldDB" id="A0A426YMP1"/>
<accession>A0A426YMP1</accession>
<dbReference type="EMBL" id="AMZH03011374">
    <property type="protein sequence ID" value="RRT52989.1"/>
    <property type="molecule type" value="Genomic_DNA"/>
</dbReference>
<evidence type="ECO:0000313" key="1">
    <source>
        <dbReference type="EMBL" id="RRT52989.1"/>
    </source>
</evidence>
<name>A0A426YMP1_ENSVE</name>
<reference evidence="1 2" key="1">
    <citation type="journal article" date="2014" name="Agronomy (Basel)">
        <title>A Draft Genome Sequence for Ensete ventricosum, the Drought-Tolerant Tree Against Hunger.</title>
        <authorList>
            <person name="Harrison J."/>
            <person name="Moore K.A."/>
            <person name="Paszkiewicz K."/>
            <person name="Jones T."/>
            <person name="Grant M."/>
            <person name="Ambacheew D."/>
            <person name="Muzemil S."/>
            <person name="Studholme D.J."/>
        </authorList>
    </citation>
    <scope>NUCLEOTIDE SEQUENCE [LARGE SCALE GENOMIC DNA]</scope>
</reference>
<gene>
    <name evidence="1" type="ORF">B296_00034808</name>
</gene>
<sequence length="90" mass="10313">MDMAVLGEEDDGAMIRLGKPAAGSRGVHGFLLLTSSDVLRDWLVYAGVTETDDYMLHRRNQSERIIKSTLYPIWKRLCTAHRRKCRNSVY</sequence>
<proteinExistence type="predicted"/>